<gene>
    <name evidence="2" type="ORF">Vbra_6433</name>
</gene>
<dbReference type="InParanoid" id="A0A0G4H0Y7"/>
<keyword evidence="1" id="KW-0472">Membrane</keyword>
<name>A0A0G4H0Y7_VITBC</name>
<dbReference type="AlphaFoldDB" id="A0A0G4H0Y7"/>
<keyword evidence="1" id="KW-0812">Transmembrane</keyword>
<protein>
    <submittedName>
        <fullName evidence="2">Uncharacterized protein</fullName>
    </submittedName>
</protein>
<dbReference type="EMBL" id="CDMY01000929">
    <property type="protein sequence ID" value="CEM37143.1"/>
    <property type="molecule type" value="Genomic_DNA"/>
</dbReference>
<evidence type="ECO:0000256" key="1">
    <source>
        <dbReference type="SAM" id="Phobius"/>
    </source>
</evidence>
<evidence type="ECO:0000313" key="2">
    <source>
        <dbReference type="EMBL" id="CEM37143.1"/>
    </source>
</evidence>
<reference evidence="2 3" key="1">
    <citation type="submission" date="2014-11" db="EMBL/GenBank/DDBJ databases">
        <authorList>
            <person name="Zhu J."/>
            <person name="Qi W."/>
            <person name="Song R."/>
        </authorList>
    </citation>
    <scope>NUCLEOTIDE SEQUENCE [LARGE SCALE GENOMIC DNA]</scope>
</reference>
<dbReference type="VEuPathDB" id="CryptoDB:Vbra_6433"/>
<feature type="transmembrane region" description="Helical" evidence="1">
    <location>
        <begin position="42"/>
        <end position="61"/>
    </location>
</feature>
<dbReference type="Proteomes" id="UP000041254">
    <property type="component" value="Unassembled WGS sequence"/>
</dbReference>
<sequence length="121" mass="13014">MANNCRGDLVSLERLPVDYRAQPSRLHRVGQPHPNARWGSDIGLLTFLCVAGVVVMICNIIRQRSLVSAHTPAHGAASNMTLGTAVKSFGLSAGGQLPSIIGKKRRLPLQTRLLSNPPCTH</sequence>
<organism evidence="2 3">
    <name type="scientific">Vitrella brassicaformis (strain CCMP3155)</name>
    <dbReference type="NCBI Taxonomy" id="1169540"/>
    <lineage>
        <taxon>Eukaryota</taxon>
        <taxon>Sar</taxon>
        <taxon>Alveolata</taxon>
        <taxon>Colpodellida</taxon>
        <taxon>Vitrellaceae</taxon>
        <taxon>Vitrella</taxon>
    </lineage>
</organism>
<keyword evidence="1" id="KW-1133">Transmembrane helix</keyword>
<evidence type="ECO:0000313" key="3">
    <source>
        <dbReference type="Proteomes" id="UP000041254"/>
    </source>
</evidence>
<keyword evidence="3" id="KW-1185">Reference proteome</keyword>
<accession>A0A0G4H0Y7</accession>
<proteinExistence type="predicted"/>